<dbReference type="AlphaFoldDB" id="A0AAJ0FE72"/>
<dbReference type="Proteomes" id="UP001239445">
    <property type="component" value="Unassembled WGS sequence"/>
</dbReference>
<comment type="caution">
    <text evidence="1">The sequence shown here is derived from an EMBL/GenBank/DDBJ whole genome shotgun (WGS) entry which is preliminary data.</text>
</comment>
<evidence type="ECO:0000313" key="1">
    <source>
        <dbReference type="EMBL" id="KAK1757875.1"/>
    </source>
</evidence>
<organism evidence="1 2">
    <name type="scientific">Echria macrotheca</name>
    <dbReference type="NCBI Taxonomy" id="438768"/>
    <lineage>
        <taxon>Eukaryota</taxon>
        <taxon>Fungi</taxon>
        <taxon>Dikarya</taxon>
        <taxon>Ascomycota</taxon>
        <taxon>Pezizomycotina</taxon>
        <taxon>Sordariomycetes</taxon>
        <taxon>Sordariomycetidae</taxon>
        <taxon>Sordariales</taxon>
        <taxon>Schizotheciaceae</taxon>
        <taxon>Echria</taxon>
    </lineage>
</organism>
<name>A0AAJ0FE72_9PEZI</name>
<sequence length="208" mass="23162">MAPWSQNRRTLQVGVKRGRCGRPLEELQHVDEVAVIKMTGVTCPWADGGVGTAHLCLLRLAHCSRPKARKKDAFVGSFTCCWRNRNSDPSAPRSSHCSTTGSNRQRLATTAFLSRCSRATPPKEFSQVPEILHKVDLGDASPRQSTWAATPLLIMPDWASWCRIARPWRFMLLPLCCPSTTKTPLMGIQVPRVDAMGVEMLFPSFWSA</sequence>
<keyword evidence="2" id="KW-1185">Reference proteome</keyword>
<proteinExistence type="predicted"/>
<dbReference type="EMBL" id="MU839830">
    <property type="protein sequence ID" value="KAK1757875.1"/>
    <property type="molecule type" value="Genomic_DNA"/>
</dbReference>
<accession>A0AAJ0FE72</accession>
<protein>
    <submittedName>
        <fullName evidence="1">Uncharacterized protein</fullName>
    </submittedName>
</protein>
<reference evidence="1" key="1">
    <citation type="submission" date="2023-06" db="EMBL/GenBank/DDBJ databases">
        <title>Genome-scale phylogeny and comparative genomics of the fungal order Sordariales.</title>
        <authorList>
            <consortium name="Lawrence Berkeley National Laboratory"/>
            <person name="Hensen N."/>
            <person name="Bonometti L."/>
            <person name="Westerberg I."/>
            <person name="Brannstrom I.O."/>
            <person name="Guillou S."/>
            <person name="Cros-Aarteil S."/>
            <person name="Calhoun S."/>
            <person name="Haridas S."/>
            <person name="Kuo A."/>
            <person name="Mondo S."/>
            <person name="Pangilinan J."/>
            <person name="Riley R."/>
            <person name="Labutti K."/>
            <person name="Andreopoulos B."/>
            <person name="Lipzen A."/>
            <person name="Chen C."/>
            <person name="Yanf M."/>
            <person name="Daum C."/>
            <person name="Ng V."/>
            <person name="Clum A."/>
            <person name="Steindorff A."/>
            <person name="Ohm R."/>
            <person name="Martin F."/>
            <person name="Silar P."/>
            <person name="Natvig D."/>
            <person name="Lalanne C."/>
            <person name="Gautier V."/>
            <person name="Ament-Velasquez S.L."/>
            <person name="Kruys A."/>
            <person name="Hutchinson M.I."/>
            <person name="Powell A.J."/>
            <person name="Barry K."/>
            <person name="Miller A.N."/>
            <person name="Grigoriev I.V."/>
            <person name="Debuchy R."/>
            <person name="Gladieux P."/>
            <person name="Thoren M.H."/>
            <person name="Johannesson H."/>
        </authorList>
    </citation>
    <scope>NUCLEOTIDE SEQUENCE</scope>
    <source>
        <strain evidence="1">PSN4</strain>
    </source>
</reference>
<evidence type="ECO:0000313" key="2">
    <source>
        <dbReference type="Proteomes" id="UP001239445"/>
    </source>
</evidence>
<gene>
    <name evidence="1" type="ORF">QBC47DRAFT_377161</name>
</gene>